<evidence type="ECO:0000313" key="2">
    <source>
        <dbReference type="Proteomes" id="UP000265562"/>
    </source>
</evidence>
<sequence>MLKNHNEQEELLAHKFIKRDGFEKTAVFMMNLCGLIVDTMRKKERFNIVIQYDTEAINVNIDYLDKTTNVSNVNS</sequence>
<organism evidence="1 2">
    <name type="scientific">Lachnoanaerobaculum umeaense</name>
    <dbReference type="NCBI Taxonomy" id="617123"/>
    <lineage>
        <taxon>Bacteria</taxon>
        <taxon>Bacillati</taxon>
        <taxon>Bacillota</taxon>
        <taxon>Clostridia</taxon>
        <taxon>Lachnospirales</taxon>
        <taxon>Lachnospiraceae</taxon>
        <taxon>Lachnoanaerobaculum</taxon>
    </lineage>
</organism>
<keyword evidence="2" id="KW-1185">Reference proteome</keyword>
<protein>
    <submittedName>
        <fullName evidence="1">Uncharacterized protein</fullName>
    </submittedName>
</protein>
<dbReference type="EMBL" id="CP032364">
    <property type="protein sequence ID" value="AYB00246.1"/>
    <property type="molecule type" value="Genomic_DNA"/>
</dbReference>
<reference evidence="1 2" key="1">
    <citation type="submission" date="2018-09" db="EMBL/GenBank/DDBJ databases">
        <title>Genome sequencing of Lachnoanaerobaculum umeaense DSM 23576.</title>
        <authorList>
            <person name="Kook J.-K."/>
            <person name="Park S.-N."/>
            <person name="Lim Y.K."/>
        </authorList>
    </citation>
    <scope>NUCLEOTIDE SEQUENCE [LARGE SCALE GENOMIC DNA]</scope>
    <source>
        <strain evidence="2">DSM 23576 \ CCUG 58757</strain>
    </source>
</reference>
<name>A0A385Q1Z9_9FIRM</name>
<dbReference type="KEGG" id="lua:D4A81_10030"/>
<evidence type="ECO:0000313" key="1">
    <source>
        <dbReference type="EMBL" id="AYB00246.1"/>
    </source>
</evidence>
<gene>
    <name evidence="1" type="ORF">D4A81_10030</name>
</gene>
<accession>A0A385Q1Z9</accession>
<dbReference type="RefSeq" id="WP_111524765.1">
    <property type="nucleotide sequence ID" value="NZ_CP032364.1"/>
</dbReference>
<dbReference type="AlphaFoldDB" id="A0A385Q1Z9"/>
<dbReference type="Proteomes" id="UP000265562">
    <property type="component" value="Chromosome"/>
</dbReference>
<proteinExistence type="predicted"/>